<dbReference type="Proteomes" id="UP000242877">
    <property type="component" value="Unassembled WGS sequence"/>
</dbReference>
<evidence type="ECO:0000256" key="1">
    <source>
        <dbReference type="SAM" id="MobiDB-lite"/>
    </source>
</evidence>
<accession>A0A162IJV5</accession>
<dbReference type="EMBL" id="AZGZ01000006">
    <property type="protein sequence ID" value="KZZ94513.1"/>
    <property type="molecule type" value="Genomic_DNA"/>
</dbReference>
<name>A0A162IJV5_9EURO</name>
<dbReference type="VEuPathDB" id="FungiDB:AAP_01813"/>
<dbReference type="AlphaFoldDB" id="A0A162IJV5"/>
<feature type="region of interest" description="Disordered" evidence="1">
    <location>
        <begin position="320"/>
        <end position="358"/>
    </location>
</feature>
<organism evidence="2 3">
    <name type="scientific">Ascosphaera apis ARSEF 7405</name>
    <dbReference type="NCBI Taxonomy" id="392613"/>
    <lineage>
        <taxon>Eukaryota</taxon>
        <taxon>Fungi</taxon>
        <taxon>Dikarya</taxon>
        <taxon>Ascomycota</taxon>
        <taxon>Pezizomycotina</taxon>
        <taxon>Eurotiomycetes</taxon>
        <taxon>Eurotiomycetidae</taxon>
        <taxon>Onygenales</taxon>
        <taxon>Ascosphaeraceae</taxon>
        <taxon>Ascosphaera</taxon>
    </lineage>
</organism>
<feature type="region of interest" description="Disordered" evidence="1">
    <location>
        <begin position="53"/>
        <end position="80"/>
    </location>
</feature>
<evidence type="ECO:0000313" key="3">
    <source>
        <dbReference type="Proteomes" id="UP000242877"/>
    </source>
</evidence>
<feature type="compositionally biased region" description="Pro residues" evidence="1">
    <location>
        <begin position="326"/>
        <end position="336"/>
    </location>
</feature>
<feature type="compositionally biased region" description="Low complexity" evidence="1">
    <location>
        <begin position="67"/>
        <end position="80"/>
    </location>
</feature>
<gene>
    <name evidence="2" type="ORF">AAP_01813</name>
</gene>
<comment type="caution">
    <text evidence="2">The sequence shown here is derived from an EMBL/GenBank/DDBJ whole genome shotgun (WGS) entry which is preliminary data.</text>
</comment>
<feature type="compositionally biased region" description="Pro residues" evidence="1">
    <location>
        <begin position="344"/>
        <end position="353"/>
    </location>
</feature>
<protein>
    <submittedName>
        <fullName evidence="2">Uncharacterized protein</fullName>
    </submittedName>
</protein>
<reference evidence="2 3" key="1">
    <citation type="journal article" date="2016" name="Genome Biol. Evol.">
        <title>Divergent and convergent evolution of fungal pathogenicity.</title>
        <authorList>
            <person name="Shang Y."/>
            <person name="Xiao G."/>
            <person name="Zheng P."/>
            <person name="Cen K."/>
            <person name="Zhan S."/>
            <person name="Wang C."/>
        </authorList>
    </citation>
    <scope>NUCLEOTIDE SEQUENCE [LARGE SCALE GENOMIC DNA]</scope>
    <source>
        <strain evidence="2 3">ARSEF 7405</strain>
    </source>
</reference>
<keyword evidence="3" id="KW-1185">Reference proteome</keyword>
<sequence>MSFIDFLQLDEAASSQQAVGVENAQMVEAMEAFDWEGWECGLGRLLVEGHDQPTSLGSPIPLPSPPSSAASTSAPSFPAPFEESMVPAEQVLAPSAGATYGGAIPPSGIIPAAGAYDPTWVTNPAPLSDPAPSLAVEPLSAPAPLAPGASFLPLAPAPLSDLAPSFAMEPLSAPAAAALASAPAPSFLAAAASPLAPGLVAPQGYGTTPVVYPSAASGQTVLTAQADPAAPAQPTGAQDATSGIAIGPTLLTGLPPLLAQLIHACTSIEQLRYLAEFLHLSGEQMRNLGPFYRPVEEADVIEALKRIGSLCAELAALAVEREQETPSPPPSPPPEPARPRRGRPPNPRPPPGRMLPRDTGFETLSRFGLVKGRFSLLEFQQLAVARASDPWDAFTGYPTFASMVDQYLVDIGVPVSGVMDTSKVLKN</sequence>
<proteinExistence type="predicted"/>
<evidence type="ECO:0000313" key="2">
    <source>
        <dbReference type="EMBL" id="KZZ94513.1"/>
    </source>
</evidence>